<reference evidence="1" key="2">
    <citation type="submission" date="2012-05" db="EMBL/GenBank/DDBJ databases">
        <title>Annotation of the Genome Sequence of Fusarium oxysporum HDV247.</title>
        <authorList>
            <consortium name="The Broad Institute Genomics Platform"/>
            <person name="Ma L.-J."/>
            <person name="Corby-Kistler H."/>
            <person name="Broz K."/>
            <person name="Gale L.R."/>
            <person name="Jonkers W."/>
            <person name="O'Donnell K."/>
            <person name="Ploetz R."/>
            <person name="Steinberg C."/>
            <person name="Schwartz D.C."/>
            <person name="VanEtten H."/>
            <person name="Zhou S."/>
            <person name="Young S.K."/>
            <person name="Zeng Q."/>
            <person name="Gargeya S."/>
            <person name="Fitzgerald M."/>
            <person name="Abouelleil A."/>
            <person name="Alvarado L."/>
            <person name="Chapman S.B."/>
            <person name="Gainer-Dewar J."/>
            <person name="Goldberg J."/>
            <person name="Griggs A."/>
            <person name="Gujja S."/>
            <person name="Hansen M."/>
            <person name="Howarth C."/>
            <person name="Imamovic A."/>
            <person name="Ireland A."/>
            <person name="Larimer J."/>
            <person name="McCowan C."/>
            <person name="Murphy C."/>
            <person name="Pearson M."/>
            <person name="Poon T.W."/>
            <person name="Priest M."/>
            <person name="Roberts A."/>
            <person name="Saif S."/>
            <person name="Shea T."/>
            <person name="Sykes S."/>
            <person name="Wortman J."/>
            <person name="Nusbaum C."/>
            <person name="Birren B."/>
        </authorList>
    </citation>
    <scope>NUCLEOTIDE SEQUENCE</scope>
    <source>
        <strain evidence="1">HDV247</strain>
    </source>
</reference>
<evidence type="ECO:0000313" key="1">
    <source>
        <dbReference type="EMBL" id="EXA42593.1"/>
    </source>
</evidence>
<organism evidence="1">
    <name type="scientific">Fusarium oxysporum f. sp. pisi HDV247</name>
    <dbReference type="NCBI Taxonomy" id="1080344"/>
    <lineage>
        <taxon>Eukaryota</taxon>
        <taxon>Fungi</taxon>
        <taxon>Dikarya</taxon>
        <taxon>Ascomycota</taxon>
        <taxon>Pezizomycotina</taxon>
        <taxon>Sordariomycetes</taxon>
        <taxon>Hypocreomycetidae</taxon>
        <taxon>Hypocreales</taxon>
        <taxon>Nectriaceae</taxon>
        <taxon>Fusarium</taxon>
        <taxon>Fusarium oxysporum species complex</taxon>
    </lineage>
</organism>
<dbReference type="EMBL" id="JH650972">
    <property type="protein sequence ID" value="EXA42594.1"/>
    <property type="molecule type" value="Genomic_DNA"/>
</dbReference>
<reference evidence="1" key="1">
    <citation type="submission" date="2011-10" db="EMBL/GenBank/DDBJ databases">
        <title>The Genome Sequence of Fusarium oxysporum HDV247.</title>
        <authorList>
            <consortium name="The Broad Institute Genome Sequencing Platform"/>
            <person name="Ma L.-J."/>
            <person name="Gale L.R."/>
            <person name="Schwartz D.C."/>
            <person name="Zhou S."/>
            <person name="Corby-Kistler H."/>
            <person name="Young S.K."/>
            <person name="Zeng Q."/>
            <person name="Gargeya S."/>
            <person name="Fitzgerald M."/>
            <person name="Haas B."/>
            <person name="Abouelleil A."/>
            <person name="Alvarado L."/>
            <person name="Arachchi H.M."/>
            <person name="Berlin A."/>
            <person name="Brown A."/>
            <person name="Chapman S.B."/>
            <person name="Chen Z."/>
            <person name="Dunbar C."/>
            <person name="Freedman E."/>
            <person name="Gearin G."/>
            <person name="Goldberg J."/>
            <person name="Griggs A."/>
            <person name="Gujja S."/>
            <person name="Heiman D."/>
            <person name="Howarth C."/>
            <person name="Larson L."/>
            <person name="Lui A."/>
            <person name="MacDonald P.J.P."/>
            <person name="Montmayeur A."/>
            <person name="Murphy C."/>
            <person name="Neiman D."/>
            <person name="Pearson M."/>
            <person name="Priest M."/>
            <person name="Roberts A."/>
            <person name="Saif S."/>
            <person name="Shea T."/>
            <person name="Shenoy N."/>
            <person name="Sisk P."/>
            <person name="Stolte C."/>
            <person name="Sykes S."/>
            <person name="Wortman J."/>
            <person name="Nusbaum C."/>
            <person name="Birren B."/>
        </authorList>
    </citation>
    <scope>NUCLEOTIDE SEQUENCE [LARGE SCALE GENOMIC DNA]</scope>
    <source>
        <strain evidence="1">HDV247</strain>
    </source>
</reference>
<dbReference type="HOGENOM" id="CLU_2026829_0_0_1"/>
<gene>
    <name evidence="1" type="ORF">FOVG_07776</name>
</gene>
<name>W9PBY8_FUSOX</name>
<sequence length="122" mass="13631">MLSKAASCRPRNVQDADFAQFSTTDTLVNCQLFVSVCLLLTAPRMSQPIGFPRPLLPVPVRLPHRDGGCMGKVERRAFLPGPGGSFKRKWCFSRDKRCLCNCWHQSAMTKRGSGSGRFYCMS</sequence>
<accession>W9PBY8</accession>
<dbReference type="EMBL" id="JH650972">
    <property type="protein sequence ID" value="EXA42593.1"/>
    <property type="molecule type" value="Genomic_DNA"/>
</dbReference>
<protein>
    <submittedName>
        <fullName evidence="1">Uncharacterized protein</fullName>
    </submittedName>
</protein>
<proteinExistence type="predicted"/>
<dbReference type="AlphaFoldDB" id="W9PBY8"/>
<dbReference type="Proteomes" id="UP000030751">
    <property type="component" value="Unassembled WGS sequence"/>
</dbReference>